<name>A0ABP0X5J5_9BRYO</name>
<proteinExistence type="predicted"/>
<dbReference type="NCBIfam" id="TIGR00756">
    <property type="entry name" value="PPR"/>
    <property type="match status" value="1"/>
</dbReference>
<evidence type="ECO:0008006" key="5">
    <source>
        <dbReference type="Google" id="ProtNLM"/>
    </source>
</evidence>
<accession>A0ABP0X5J5</accession>
<organism evidence="3 4">
    <name type="scientific">Sphagnum jensenii</name>
    <dbReference type="NCBI Taxonomy" id="128206"/>
    <lineage>
        <taxon>Eukaryota</taxon>
        <taxon>Viridiplantae</taxon>
        <taxon>Streptophyta</taxon>
        <taxon>Embryophyta</taxon>
        <taxon>Bryophyta</taxon>
        <taxon>Sphagnophytina</taxon>
        <taxon>Sphagnopsida</taxon>
        <taxon>Sphagnales</taxon>
        <taxon>Sphagnaceae</taxon>
        <taxon>Sphagnum</taxon>
    </lineage>
</organism>
<dbReference type="InterPro" id="IPR011990">
    <property type="entry name" value="TPR-like_helical_dom_sf"/>
</dbReference>
<dbReference type="EMBL" id="OZ020101">
    <property type="protein sequence ID" value="CAK9274370.1"/>
    <property type="molecule type" value="Genomic_DNA"/>
</dbReference>
<dbReference type="PROSITE" id="PS51375">
    <property type="entry name" value="PPR"/>
    <property type="match status" value="1"/>
</dbReference>
<evidence type="ECO:0000256" key="1">
    <source>
        <dbReference type="ARBA" id="ARBA00022737"/>
    </source>
</evidence>
<evidence type="ECO:0000313" key="4">
    <source>
        <dbReference type="Proteomes" id="UP001497444"/>
    </source>
</evidence>
<evidence type="ECO:0000313" key="3">
    <source>
        <dbReference type="EMBL" id="CAK9274370.1"/>
    </source>
</evidence>
<dbReference type="Gene3D" id="1.25.40.10">
    <property type="entry name" value="Tetratricopeptide repeat domain"/>
    <property type="match status" value="1"/>
</dbReference>
<protein>
    <recommendedName>
        <fullName evidence="5">Pentatricopeptide repeat-containing protein</fullName>
    </recommendedName>
</protein>
<dbReference type="PANTHER" id="PTHR47926">
    <property type="entry name" value="PENTATRICOPEPTIDE REPEAT-CONTAINING PROTEIN"/>
    <property type="match status" value="1"/>
</dbReference>
<keyword evidence="4" id="KW-1185">Reference proteome</keyword>
<keyword evidence="1" id="KW-0677">Repeat</keyword>
<dbReference type="Pfam" id="PF13041">
    <property type="entry name" value="PPR_2"/>
    <property type="match status" value="1"/>
</dbReference>
<dbReference type="InterPro" id="IPR002885">
    <property type="entry name" value="PPR_rpt"/>
</dbReference>
<sequence>MTAMPPGTVQRDIFSWNAKLAQFVKGGQHQKAMKLFQQMQQEGLSPDKSHGNVEMGEVIAKRVLAFDPGNSAEYVRSNIYTAAAKWNPPANVQHQKLERGMHLEYRGQ</sequence>
<dbReference type="InterPro" id="IPR046960">
    <property type="entry name" value="PPR_At4g14850-like_plant"/>
</dbReference>
<reference evidence="3" key="1">
    <citation type="submission" date="2024-02" db="EMBL/GenBank/DDBJ databases">
        <authorList>
            <consortium name="ELIXIR-Norway"/>
            <consortium name="Elixir Norway"/>
        </authorList>
    </citation>
    <scope>NUCLEOTIDE SEQUENCE</scope>
</reference>
<gene>
    <name evidence="3" type="ORF">CSSPJE1EN1_LOCUS19848</name>
</gene>
<evidence type="ECO:0000256" key="2">
    <source>
        <dbReference type="PROSITE-ProRule" id="PRU00708"/>
    </source>
</evidence>
<dbReference type="Proteomes" id="UP001497444">
    <property type="component" value="Chromosome 6"/>
</dbReference>
<feature type="repeat" description="PPR" evidence="2">
    <location>
        <begin position="12"/>
        <end position="46"/>
    </location>
</feature>